<dbReference type="Gene3D" id="1.10.10.10">
    <property type="entry name" value="Winged helix-like DNA-binding domain superfamily/Winged helix DNA-binding domain"/>
    <property type="match status" value="1"/>
</dbReference>
<dbReference type="PROSITE" id="PS50110">
    <property type="entry name" value="RESPONSE_REGULATORY"/>
    <property type="match status" value="1"/>
</dbReference>
<evidence type="ECO:0000256" key="1">
    <source>
        <dbReference type="ARBA" id="ARBA00022553"/>
    </source>
</evidence>
<dbReference type="Proteomes" id="UP001198571">
    <property type="component" value="Unassembled WGS sequence"/>
</dbReference>
<dbReference type="Gene3D" id="6.10.250.690">
    <property type="match status" value="1"/>
</dbReference>
<keyword evidence="3" id="KW-0805">Transcription regulation</keyword>
<gene>
    <name evidence="10" type="ORF">H0485_03880</name>
</gene>
<evidence type="ECO:0000259" key="9">
    <source>
        <dbReference type="PROSITE" id="PS51755"/>
    </source>
</evidence>
<dbReference type="InterPro" id="IPR016032">
    <property type="entry name" value="Sig_transdc_resp-reg_C-effctor"/>
</dbReference>
<dbReference type="Gene3D" id="3.40.50.2300">
    <property type="match status" value="1"/>
</dbReference>
<keyword evidence="2" id="KW-0902">Two-component regulatory system</keyword>
<feature type="DNA-binding region" description="OmpR/PhoB-type" evidence="7">
    <location>
        <begin position="137"/>
        <end position="237"/>
    </location>
</feature>
<name>A0ABS8CIB1_9RHOB</name>
<feature type="domain" description="Response regulatory" evidence="8">
    <location>
        <begin position="7"/>
        <end position="120"/>
    </location>
</feature>
<evidence type="ECO:0000313" key="11">
    <source>
        <dbReference type="Proteomes" id="UP001198571"/>
    </source>
</evidence>
<dbReference type="EMBL" id="JACDXX010000003">
    <property type="protein sequence ID" value="MCB5409147.1"/>
    <property type="molecule type" value="Genomic_DNA"/>
</dbReference>
<protein>
    <submittedName>
        <fullName evidence="10">Response regulator transcription factor</fullName>
    </submittedName>
</protein>
<dbReference type="RefSeq" id="WP_226934054.1">
    <property type="nucleotide sequence ID" value="NZ_JACDXX010000003.1"/>
</dbReference>
<accession>A0ABS8CIB1</accession>
<dbReference type="SUPFAM" id="SSF52172">
    <property type="entry name" value="CheY-like"/>
    <property type="match status" value="1"/>
</dbReference>
<dbReference type="SMART" id="SM00862">
    <property type="entry name" value="Trans_reg_C"/>
    <property type="match status" value="1"/>
</dbReference>
<dbReference type="SMART" id="SM00448">
    <property type="entry name" value="REC"/>
    <property type="match status" value="1"/>
</dbReference>
<dbReference type="InterPro" id="IPR039420">
    <property type="entry name" value="WalR-like"/>
</dbReference>
<comment type="caution">
    <text evidence="10">The sequence shown here is derived from an EMBL/GenBank/DDBJ whole genome shotgun (WGS) entry which is preliminary data.</text>
</comment>
<evidence type="ECO:0000256" key="3">
    <source>
        <dbReference type="ARBA" id="ARBA00023015"/>
    </source>
</evidence>
<keyword evidence="5" id="KW-0804">Transcription</keyword>
<evidence type="ECO:0000256" key="2">
    <source>
        <dbReference type="ARBA" id="ARBA00023012"/>
    </source>
</evidence>
<dbReference type="SUPFAM" id="SSF46894">
    <property type="entry name" value="C-terminal effector domain of the bipartite response regulators"/>
    <property type="match status" value="1"/>
</dbReference>
<evidence type="ECO:0000256" key="7">
    <source>
        <dbReference type="PROSITE-ProRule" id="PRU01091"/>
    </source>
</evidence>
<dbReference type="PANTHER" id="PTHR48111">
    <property type="entry name" value="REGULATOR OF RPOS"/>
    <property type="match status" value="1"/>
</dbReference>
<proteinExistence type="predicted"/>
<evidence type="ECO:0000256" key="5">
    <source>
        <dbReference type="ARBA" id="ARBA00023163"/>
    </source>
</evidence>
<dbReference type="PROSITE" id="PS51755">
    <property type="entry name" value="OMPR_PHOB"/>
    <property type="match status" value="1"/>
</dbReference>
<evidence type="ECO:0000256" key="6">
    <source>
        <dbReference type="PROSITE-ProRule" id="PRU00169"/>
    </source>
</evidence>
<evidence type="ECO:0000256" key="4">
    <source>
        <dbReference type="ARBA" id="ARBA00023125"/>
    </source>
</evidence>
<keyword evidence="4 7" id="KW-0238">DNA-binding</keyword>
<evidence type="ECO:0000259" key="8">
    <source>
        <dbReference type="PROSITE" id="PS50110"/>
    </source>
</evidence>
<dbReference type="InterPro" id="IPR001789">
    <property type="entry name" value="Sig_transdc_resp-reg_receiver"/>
</dbReference>
<dbReference type="PANTHER" id="PTHR48111:SF1">
    <property type="entry name" value="TWO-COMPONENT RESPONSE REGULATOR ORR33"/>
    <property type="match status" value="1"/>
</dbReference>
<dbReference type="Pfam" id="PF00072">
    <property type="entry name" value="Response_reg"/>
    <property type="match status" value="1"/>
</dbReference>
<feature type="modified residue" description="4-aspartylphosphate" evidence="6">
    <location>
        <position position="56"/>
    </location>
</feature>
<sequence length="243" mass="26484">MSKDLFHILVVDDAAEIRESLVLYLQRQGYSACAAASVAQARVILKQQPCQLILLDIMMPDEDGLSFCRSLAQQEGPAVILVSALSSDSNKIRGLDYGADDYIAKPFNPRELLSRIGAVLRRVAPEPPGAETAPPPGQRRSFAGFLHDPQARTLRQDNGPEQRLTTGENRLLEAMLARPGSVFRREEITALLQPGSVASGSRAADNCILRLRRKLGDDARAPVLLVTEWGGGYRLNAGDITLL</sequence>
<feature type="domain" description="OmpR/PhoB-type" evidence="9">
    <location>
        <begin position="137"/>
        <end position="237"/>
    </location>
</feature>
<dbReference type="InterPro" id="IPR011006">
    <property type="entry name" value="CheY-like_superfamily"/>
</dbReference>
<dbReference type="InterPro" id="IPR001867">
    <property type="entry name" value="OmpR/PhoB-type_DNA-bd"/>
</dbReference>
<evidence type="ECO:0000313" key="10">
    <source>
        <dbReference type="EMBL" id="MCB5409147.1"/>
    </source>
</evidence>
<dbReference type="InterPro" id="IPR036388">
    <property type="entry name" value="WH-like_DNA-bd_sf"/>
</dbReference>
<keyword evidence="1 6" id="KW-0597">Phosphoprotein</keyword>
<reference evidence="10 11" key="1">
    <citation type="submission" date="2020-07" db="EMBL/GenBank/DDBJ databases">
        <title>Pseudogemmobacter sp. nov., isolated from poultry manure in Taiwan.</title>
        <authorList>
            <person name="Lin S.-Y."/>
            <person name="Tang Y.-S."/>
            <person name="Young C.-C."/>
        </authorList>
    </citation>
    <scope>NUCLEOTIDE SEQUENCE [LARGE SCALE GENOMIC DNA]</scope>
    <source>
        <strain evidence="10 11">CC-YST710</strain>
    </source>
</reference>
<dbReference type="Pfam" id="PF00486">
    <property type="entry name" value="Trans_reg_C"/>
    <property type="match status" value="1"/>
</dbReference>
<organism evidence="10 11">
    <name type="scientific">Pseudogemmobacter faecipullorum</name>
    <dbReference type="NCBI Taxonomy" id="2755041"/>
    <lineage>
        <taxon>Bacteria</taxon>
        <taxon>Pseudomonadati</taxon>
        <taxon>Pseudomonadota</taxon>
        <taxon>Alphaproteobacteria</taxon>
        <taxon>Rhodobacterales</taxon>
        <taxon>Paracoccaceae</taxon>
        <taxon>Pseudogemmobacter</taxon>
    </lineage>
</organism>
<keyword evidence="11" id="KW-1185">Reference proteome</keyword>
<dbReference type="CDD" id="cd00383">
    <property type="entry name" value="trans_reg_C"/>
    <property type="match status" value="1"/>
</dbReference>